<reference evidence="2" key="1">
    <citation type="submission" date="2013-07" db="EMBL/GenBank/DDBJ databases">
        <title>Midgut Transcriptome Profiling of Anoplphora glabripennis, a Lignocellulose Degrading, Wood-Boring Cerambycid.</title>
        <authorList>
            <person name="Scully E.D."/>
            <person name="Hoover K."/>
            <person name="Carlson J.E."/>
            <person name="Tien M."/>
            <person name="Geib S.M."/>
        </authorList>
    </citation>
    <scope>NUCLEOTIDE SEQUENCE</scope>
</reference>
<proteinExistence type="predicted"/>
<dbReference type="EMBL" id="GALX01007260">
    <property type="protein sequence ID" value="JAB61206.1"/>
    <property type="molecule type" value="Transcribed_RNA"/>
</dbReference>
<sequence length="117" mass="13616">MEATSMDDRKRYNGMEKYLQRVSGTYVSVPKHVNTKNNRILKKVLEILIQKMKNTDTRFNQLYQKLFFGGSYYDGLKVGTPDEYDIDLLLQFPSTHGIEIRTGKVPGYVNLYLKNIT</sequence>
<dbReference type="Pfam" id="PF03281">
    <property type="entry name" value="Mab-21"/>
    <property type="match status" value="1"/>
</dbReference>
<dbReference type="InterPro" id="IPR046903">
    <property type="entry name" value="Mab-21-like_nuc_Trfase"/>
</dbReference>
<name>V5I708_ANOGL</name>
<evidence type="ECO:0000259" key="1">
    <source>
        <dbReference type="Pfam" id="PF03281"/>
    </source>
</evidence>
<accession>V5I708</accession>
<dbReference type="AlphaFoldDB" id="V5I708"/>
<dbReference type="Gene3D" id="3.30.460.90">
    <property type="match status" value="1"/>
</dbReference>
<evidence type="ECO:0000313" key="2">
    <source>
        <dbReference type="EMBL" id="JAB61206.1"/>
    </source>
</evidence>
<organism evidence="2">
    <name type="scientific">Anoplophora glabripennis</name>
    <name type="common">Asian longhorn beetle</name>
    <name type="synonym">Anoplophora nobilis</name>
    <dbReference type="NCBI Taxonomy" id="217634"/>
    <lineage>
        <taxon>Eukaryota</taxon>
        <taxon>Metazoa</taxon>
        <taxon>Ecdysozoa</taxon>
        <taxon>Arthropoda</taxon>
        <taxon>Hexapoda</taxon>
        <taxon>Insecta</taxon>
        <taxon>Pterygota</taxon>
        <taxon>Neoptera</taxon>
        <taxon>Endopterygota</taxon>
        <taxon>Coleoptera</taxon>
        <taxon>Polyphaga</taxon>
        <taxon>Cucujiformia</taxon>
        <taxon>Chrysomeloidea</taxon>
        <taxon>Cerambycidae</taxon>
        <taxon>Lamiinae</taxon>
        <taxon>Lamiini</taxon>
        <taxon>Anoplophora</taxon>
    </lineage>
</organism>
<protein>
    <recommendedName>
        <fullName evidence="1">Mab-21-like nucleotidyltransferase domain-containing protein</fullName>
    </recommendedName>
</protein>
<feature type="domain" description="Mab-21-like nucleotidyltransferase" evidence="1">
    <location>
        <begin position="72"/>
        <end position="115"/>
    </location>
</feature>